<dbReference type="SUPFAM" id="SSF47598">
    <property type="entry name" value="Ribbon-helix-helix"/>
    <property type="match status" value="1"/>
</dbReference>
<gene>
    <name evidence="1" type="ORF">N1028_07540</name>
</gene>
<dbReference type="Proteomes" id="UP001165587">
    <property type="component" value="Unassembled WGS sequence"/>
</dbReference>
<proteinExistence type="predicted"/>
<dbReference type="AlphaFoldDB" id="A0AA41XHE1"/>
<keyword evidence="2" id="KW-1185">Reference proteome</keyword>
<evidence type="ECO:0000313" key="2">
    <source>
        <dbReference type="Proteomes" id="UP001165587"/>
    </source>
</evidence>
<organism evidence="1 2">
    <name type="scientific">Herbiconiux oxytropis</name>
    <dbReference type="NCBI Taxonomy" id="2970915"/>
    <lineage>
        <taxon>Bacteria</taxon>
        <taxon>Bacillati</taxon>
        <taxon>Actinomycetota</taxon>
        <taxon>Actinomycetes</taxon>
        <taxon>Micrococcales</taxon>
        <taxon>Microbacteriaceae</taxon>
        <taxon>Herbiconiux</taxon>
    </lineage>
</organism>
<dbReference type="RefSeq" id="WP_259526323.1">
    <property type="nucleotide sequence ID" value="NZ_JANLCK010000003.1"/>
</dbReference>
<evidence type="ECO:0000313" key="1">
    <source>
        <dbReference type="EMBL" id="MCS5725748.1"/>
    </source>
</evidence>
<dbReference type="InterPro" id="IPR008651">
    <property type="entry name" value="Uncharacterised_HicB"/>
</dbReference>
<accession>A0AA41XHE1</accession>
<sequence>MAKPHQVKQLLAADVVAEMEAGGETPPGALADRSSSGRFVVRIPAEVHRRLAIEAAEQNVSLNRLVSARLAG</sequence>
<dbReference type="Pfam" id="PF05534">
    <property type="entry name" value="HicB"/>
    <property type="match status" value="1"/>
</dbReference>
<dbReference type="Gene3D" id="1.10.1220.10">
    <property type="entry name" value="Met repressor-like"/>
    <property type="match status" value="1"/>
</dbReference>
<dbReference type="InterPro" id="IPR013321">
    <property type="entry name" value="Arc_rbn_hlx_hlx"/>
</dbReference>
<dbReference type="EMBL" id="JANLCK010000003">
    <property type="protein sequence ID" value="MCS5725748.1"/>
    <property type="molecule type" value="Genomic_DNA"/>
</dbReference>
<protein>
    <submittedName>
        <fullName evidence="1">Type II toxin-antitoxin system HicB family antitoxin</fullName>
    </submittedName>
</protein>
<comment type="caution">
    <text evidence="1">The sequence shown here is derived from an EMBL/GenBank/DDBJ whole genome shotgun (WGS) entry which is preliminary data.</text>
</comment>
<dbReference type="InterPro" id="IPR010985">
    <property type="entry name" value="Ribbon_hlx_hlx"/>
</dbReference>
<name>A0AA41XHE1_9MICO</name>
<dbReference type="GO" id="GO:0006355">
    <property type="term" value="P:regulation of DNA-templated transcription"/>
    <property type="evidence" value="ECO:0007669"/>
    <property type="project" value="InterPro"/>
</dbReference>
<reference evidence="1" key="1">
    <citation type="submission" date="2022-08" db="EMBL/GenBank/DDBJ databases">
        <authorList>
            <person name="Deng Y."/>
            <person name="Han X.-F."/>
            <person name="Zhang Y.-Q."/>
        </authorList>
    </citation>
    <scope>NUCLEOTIDE SEQUENCE</scope>
    <source>
        <strain evidence="1">CPCC 203407</strain>
    </source>
</reference>